<keyword evidence="2" id="KW-1185">Reference proteome</keyword>
<comment type="caution">
    <text evidence="1">The sequence shown here is derived from an EMBL/GenBank/DDBJ whole genome shotgun (WGS) entry which is preliminary data.</text>
</comment>
<dbReference type="AlphaFoldDB" id="A0A813GLC7"/>
<protein>
    <submittedName>
        <fullName evidence="1">Uncharacterized protein</fullName>
    </submittedName>
</protein>
<dbReference type="OrthoDB" id="428066at2759"/>
<organism evidence="1 2">
    <name type="scientific">Polarella glacialis</name>
    <name type="common">Dinoflagellate</name>
    <dbReference type="NCBI Taxonomy" id="89957"/>
    <lineage>
        <taxon>Eukaryota</taxon>
        <taxon>Sar</taxon>
        <taxon>Alveolata</taxon>
        <taxon>Dinophyceae</taxon>
        <taxon>Suessiales</taxon>
        <taxon>Suessiaceae</taxon>
        <taxon>Polarella</taxon>
    </lineage>
</organism>
<feature type="non-terminal residue" evidence="1">
    <location>
        <position position="1"/>
    </location>
</feature>
<gene>
    <name evidence="1" type="ORF">PGLA1383_LOCUS44152</name>
</gene>
<reference evidence="1" key="1">
    <citation type="submission" date="2021-02" db="EMBL/GenBank/DDBJ databases">
        <authorList>
            <person name="Dougan E. K."/>
            <person name="Rhodes N."/>
            <person name="Thang M."/>
            <person name="Chan C."/>
        </authorList>
    </citation>
    <scope>NUCLEOTIDE SEQUENCE</scope>
</reference>
<dbReference type="Proteomes" id="UP000654075">
    <property type="component" value="Unassembled WGS sequence"/>
</dbReference>
<feature type="non-terminal residue" evidence="1">
    <location>
        <position position="258"/>
    </location>
</feature>
<dbReference type="EMBL" id="CAJNNV010029158">
    <property type="protein sequence ID" value="CAE8627365.1"/>
    <property type="molecule type" value="Genomic_DNA"/>
</dbReference>
<sequence length="258" mass="27746">VGLVILGAAAWIPTCGALTCLAARGLFLVGATSGTYLGSKRIATWQQAVLRQMLDQLPQALVPLSPVQASIFGAASLEASRRLLAKLGDKASWKDYHGLGTKLRWGHPVKWRPSDARRGRAWSTAFQVQFRAARVFQVLQRLSLSGSLEPGCKVLWSRPVDGQPGTTLRYLAFSNWFLSRDFFSVCHAGRDVEADVERYVLALTALGPDLLRSAGGPQPSEGIEHGSIYICGVAISSLGEGQGSLVEVMADVDPSTPE</sequence>
<name>A0A813GLC7_POLGL</name>
<evidence type="ECO:0000313" key="2">
    <source>
        <dbReference type="Proteomes" id="UP000654075"/>
    </source>
</evidence>
<proteinExistence type="predicted"/>
<evidence type="ECO:0000313" key="1">
    <source>
        <dbReference type="EMBL" id="CAE8627365.1"/>
    </source>
</evidence>
<accession>A0A813GLC7</accession>